<dbReference type="InterPro" id="IPR011234">
    <property type="entry name" value="Fumarylacetoacetase-like_C"/>
</dbReference>
<dbReference type="Gene3D" id="3.90.850.10">
    <property type="entry name" value="Fumarylacetoacetase-like, C-terminal domain"/>
    <property type="match status" value="1"/>
</dbReference>
<keyword evidence="1" id="KW-0456">Lyase</keyword>
<evidence type="ECO:0000256" key="1">
    <source>
        <dbReference type="ARBA" id="ARBA00023239"/>
    </source>
</evidence>
<organism evidence="3 4">
    <name type="scientific">Teichococcus deserti</name>
    <dbReference type="NCBI Taxonomy" id="1817963"/>
    <lineage>
        <taxon>Bacteria</taxon>
        <taxon>Pseudomonadati</taxon>
        <taxon>Pseudomonadota</taxon>
        <taxon>Alphaproteobacteria</taxon>
        <taxon>Acetobacterales</taxon>
        <taxon>Roseomonadaceae</taxon>
        <taxon>Roseomonas</taxon>
    </lineage>
</organism>
<evidence type="ECO:0000313" key="3">
    <source>
        <dbReference type="EMBL" id="ONG56262.1"/>
    </source>
</evidence>
<feature type="domain" description="Fumarylacetoacetase-like C-terminal" evidence="2">
    <location>
        <begin position="91"/>
        <end position="250"/>
    </location>
</feature>
<gene>
    <name evidence="3" type="ORF">BKE38_06315</name>
</gene>
<comment type="caution">
    <text evidence="3">The sequence shown here is derived from an EMBL/GenBank/DDBJ whole genome shotgun (WGS) entry which is preliminary data.</text>
</comment>
<dbReference type="InterPro" id="IPR050772">
    <property type="entry name" value="Hydratase-Decarb/MhpD_sf"/>
</dbReference>
<dbReference type="InterPro" id="IPR036663">
    <property type="entry name" value="Fumarylacetoacetase_C_sf"/>
</dbReference>
<dbReference type="OrthoDB" id="9792137at2"/>
<dbReference type="PANTHER" id="PTHR30143">
    <property type="entry name" value="ACID HYDRATASE"/>
    <property type="match status" value="1"/>
</dbReference>
<dbReference type="GO" id="GO:0005737">
    <property type="term" value="C:cytoplasm"/>
    <property type="evidence" value="ECO:0007669"/>
    <property type="project" value="TreeGrafter"/>
</dbReference>
<dbReference type="GO" id="GO:0008684">
    <property type="term" value="F:2-oxopent-4-enoate hydratase activity"/>
    <property type="evidence" value="ECO:0007669"/>
    <property type="project" value="TreeGrafter"/>
</dbReference>
<keyword evidence="4" id="KW-1185">Reference proteome</keyword>
<accession>A0A1V2H5V1</accession>
<dbReference type="Pfam" id="PF01557">
    <property type="entry name" value="FAA_hydrolase"/>
    <property type="match status" value="1"/>
</dbReference>
<evidence type="ECO:0000259" key="2">
    <source>
        <dbReference type="Pfam" id="PF01557"/>
    </source>
</evidence>
<dbReference type="AlphaFoldDB" id="A0A1V2H5V1"/>
<sequence length="252" mass="26702">MATDFAAAAQALLDARRSRRLLTHLPDGARPQTAEEVVEIQLLVAAERGPIAGWKVGAASPEAEPSGVPLHQADLRFDARPYPARAFNITGIEAEIGYTLGADLPPREAPYSREEVLAAIATLNPTIEIVDTRFERLAISDPLSHAADQVNHGALVVGPAVADWQEIDPPKLPVKLTFNGRVAVEHVGGNSAGEPIRLIQWLANKGAKRFGGLKKGMVITTGSCTGNILVEAGTAVRAEFEGVGAVETEITN</sequence>
<protein>
    <submittedName>
        <fullName evidence="3">2-keto-4-pentenoate hydratase</fullName>
    </submittedName>
</protein>
<evidence type="ECO:0000313" key="4">
    <source>
        <dbReference type="Proteomes" id="UP000188879"/>
    </source>
</evidence>
<reference evidence="3 4" key="1">
    <citation type="submission" date="2016-10" db="EMBL/GenBank/DDBJ databases">
        <title>Draft Genome sequence of Roseomonas sp. strain M3.</title>
        <authorList>
            <person name="Subhash Y."/>
            <person name="Lee S."/>
        </authorList>
    </citation>
    <scope>NUCLEOTIDE SEQUENCE [LARGE SCALE GENOMIC DNA]</scope>
    <source>
        <strain evidence="3 4">M3</strain>
    </source>
</reference>
<dbReference type="PANTHER" id="PTHR30143:SF0">
    <property type="entry name" value="2-KETO-4-PENTENOATE HYDRATASE"/>
    <property type="match status" value="1"/>
</dbReference>
<dbReference type="SUPFAM" id="SSF56529">
    <property type="entry name" value="FAH"/>
    <property type="match status" value="1"/>
</dbReference>
<dbReference type="RefSeq" id="WP_076956534.1">
    <property type="nucleotide sequence ID" value="NZ_MLCO01000046.1"/>
</dbReference>
<dbReference type="Proteomes" id="UP000188879">
    <property type="component" value="Unassembled WGS sequence"/>
</dbReference>
<name>A0A1V2H5V1_9PROT</name>
<proteinExistence type="predicted"/>
<dbReference type="EMBL" id="MLCO01000046">
    <property type="protein sequence ID" value="ONG56262.1"/>
    <property type="molecule type" value="Genomic_DNA"/>
</dbReference>